<evidence type="ECO:0000313" key="1">
    <source>
        <dbReference type="EMBL" id="KAF8890538.1"/>
    </source>
</evidence>
<accession>A0A9P5TK19</accession>
<organism evidence="1 2">
    <name type="scientific">Gymnopilus junonius</name>
    <name type="common">Spectacular rustgill mushroom</name>
    <name type="synonym">Gymnopilus spectabilis subsp. junonius</name>
    <dbReference type="NCBI Taxonomy" id="109634"/>
    <lineage>
        <taxon>Eukaryota</taxon>
        <taxon>Fungi</taxon>
        <taxon>Dikarya</taxon>
        <taxon>Basidiomycota</taxon>
        <taxon>Agaricomycotina</taxon>
        <taxon>Agaricomycetes</taxon>
        <taxon>Agaricomycetidae</taxon>
        <taxon>Agaricales</taxon>
        <taxon>Agaricineae</taxon>
        <taxon>Hymenogastraceae</taxon>
        <taxon>Gymnopilus</taxon>
    </lineage>
</organism>
<name>A0A9P5TK19_GYMJU</name>
<keyword evidence="2" id="KW-1185">Reference proteome</keyword>
<proteinExistence type="predicted"/>
<dbReference type="SUPFAM" id="SSF46689">
    <property type="entry name" value="Homeodomain-like"/>
    <property type="match status" value="1"/>
</dbReference>
<evidence type="ECO:0000313" key="2">
    <source>
        <dbReference type="Proteomes" id="UP000724874"/>
    </source>
</evidence>
<dbReference type="OrthoDB" id="3255572at2759"/>
<dbReference type="Proteomes" id="UP000724874">
    <property type="component" value="Unassembled WGS sequence"/>
</dbReference>
<sequence>FRHISKDIKEWVMVLLKGGWIPEDAAEVFGVSEQSIYQWQRNLEMHSSVVPPRNPFQGCPHLLNANMTHDLSMLMAEAPEMFLDEIQDWLALTHDVNISKPTLHENICDCSLMYKMLHKAAAEHDDHARDEWQRNM</sequence>
<dbReference type="EMBL" id="JADNYJ010000075">
    <property type="protein sequence ID" value="KAF8890538.1"/>
    <property type="molecule type" value="Genomic_DNA"/>
</dbReference>
<protein>
    <submittedName>
        <fullName evidence="1">Uncharacterized protein</fullName>
    </submittedName>
</protein>
<dbReference type="AlphaFoldDB" id="A0A9P5TK19"/>
<reference evidence="1" key="1">
    <citation type="submission" date="2020-11" db="EMBL/GenBank/DDBJ databases">
        <authorList>
            <consortium name="DOE Joint Genome Institute"/>
            <person name="Ahrendt S."/>
            <person name="Riley R."/>
            <person name="Andreopoulos W."/>
            <person name="LaButti K."/>
            <person name="Pangilinan J."/>
            <person name="Ruiz-duenas F.J."/>
            <person name="Barrasa J.M."/>
            <person name="Sanchez-Garcia M."/>
            <person name="Camarero S."/>
            <person name="Miyauchi S."/>
            <person name="Serrano A."/>
            <person name="Linde D."/>
            <person name="Babiker R."/>
            <person name="Drula E."/>
            <person name="Ayuso-Fernandez I."/>
            <person name="Pacheco R."/>
            <person name="Padilla G."/>
            <person name="Ferreira P."/>
            <person name="Barriuso J."/>
            <person name="Kellner H."/>
            <person name="Castanera R."/>
            <person name="Alfaro M."/>
            <person name="Ramirez L."/>
            <person name="Pisabarro A.G."/>
            <person name="Kuo A."/>
            <person name="Tritt A."/>
            <person name="Lipzen A."/>
            <person name="He G."/>
            <person name="Yan M."/>
            <person name="Ng V."/>
            <person name="Cullen D."/>
            <person name="Martin F."/>
            <person name="Rosso M.-N."/>
            <person name="Henrissat B."/>
            <person name="Hibbett D."/>
            <person name="Martinez A.T."/>
            <person name="Grigoriev I.V."/>
        </authorList>
    </citation>
    <scope>NUCLEOTIDE SEQUENCE</scope>
    <source>
        <strain evidence="1">AH 44721</strain>
    </source>
</reference>
<gene>
    <name evidence="1" type="ORF">CPB84DRAFT_1683530</name>
</gene>
<dbReference type="InterPro" id="IPR009057">
    <property type="entry name" value="Homeodomain-like_sf"/>
</dbReference>
<comment type="caution">
    <text evidence="1">The sequence shown here is derived from an EMBL/GenBank/DDBJ whole genome shotgun (WGS) entry which is preliminary data.</text>
</comment>
<feature type="non-terminal residue" evidence="1">
    <location>
        <position position="1"/>
    </location>
</feature>